<gene>
    <name evidence="8" type="ORF">OC842_005924</name>
</gene>
<evidence type="ECO:0000256" key="2">
    <source>
        <dbReference type="ARBA" id="ARBA00022692"/>
    </source>
</evidence>
<dbReference type="FunFam" id="1.20.1250.20:FF:000082">
    <property type="entry name" value="MFS multidrug transporter, putative"/>
    <property type="match status" value="1"/>
</dbReference>
<dbReference type="SUPFAM" id="SSF103473">
    <property type="entry name" value="MFS general substrate transporter"/>
    <property type="match status" value="1"/>
</dbReference>
<protein>
    <recommendedName>
        <fullName evidence="7">Major facilitator superfamily (MFS) profile domain-containing protein</fullName>
    </recommendedName>
</protein>
<dbReference type="Gene3D" id="1.20.1250.20">
    <property type="entry name" value="MFS general substrate transporter like domains"/>
    <property type="match status" value="1"/>
</dbReference>
<keyword evidence="3 6" id="KW-1133">Transmembrane helix</keyword>
<feature type="compositionally biased region" description="Polar residues" evidence="5">
    <location>
        <begin position="69"/>
        <end position="80"/>
    </location>
</feature>
<feature type="transmembrane region" description="Helical" evidence="6">
    <location>
        <begin position="469"/>
        <end position="488"/>
    </location>
</feature>
<name>A0AAN6JII1_9BASI</name>
<proteinExistence type="predicted"/>
<evidence type="ECO:0000256" key="6">
    <source>
        <dbReference type="SAM" id="Phobius"/>
    </source>
</evidence>
<dbReference type="InterPro" id="IPR020846">
    <property type="entry name" value="MFS_dom"/>
</dbReference>
<feature type="transmembrane region" description="Helical" evidence="6">
    <location>
        <begin position="357"/>
        <end position="381"/>
    </location>
</feature>
<feature type="transmembrane region" description="Helical" evidence="6">
    <location>
        <begin position="126"/>
        <end position="144"/>
    </location>
</feature>
<dbReference type="InterPro" id="IPR036259">
    <property type="entry name" value="MFS_trans_sf"/>
</dbReference>
<organism evidence="8 9">
    <name type="scientific">Tilletia horrida</name>
    <dbReference type="NCBI Taxonomy" id="155126"/>
    <lineage>
        <taxon>Eukaryota</taxon>
        <taxon>Fungi</taxon>
        <taxon>Dikarya</taxon>
        <taxon>Basidiomycota</taxon>
        <taxon>Ustilaginomycotina</taxon>
        <taxon>Exobasidiomycetes</taxon>
        <taxon>Tilletiales</taxon>
        <taxon>Tilletiaceae</taxon>
        <taxon>Tilletia</taxon>
    </lineage>
</organism>
<dbReference type="PANTHER" id="PTHR23502">
    <property type="entry name" value="MAJOR FACILITATOR SUPERFAMILY"/>
    <property type="match status" value="1"/>
</dbReference>
<dbReference type="GO" id="GO:0022857">
    <property type="term" value="F:transmembrane transporter activity"/>
    <property type="evidence" value="ECO:0007669"/>
    <property type="project" value="InterPro"/>
</dbReference>
<sequence length="625" mass="68634">MQREDDSSTDLTDATLTPDASPRAEAKPLKVSEEEEKERPDVQRAPTGLSVYATPAEAPGFLFDRARTSRSVPLASQTQQDTRDAEQKERNNNQEENNKERESDIVGWDGPDDPENPQNFSATRKWLLTLLLSLLTLNVTFASSSPSTVTEAIATQFGLTVVQSQLVTAVFLWGYCLGPFCWSASSEIFGRRKIFIIAMLGYVLFILGQPLARNPQTFFVTRFLSGVFASAPLTNAGGAIADIHDSVGRGPAMSLFVAAVFVGPSLGPIVGSYIVQEWRWEGVFWVLLAFSGCCWILVVFFLPETFAPVLLAKKAKRLRKQDPEKYKNSYAEHEKSMQQTGALGVVKKTVVTPFKIISLELILILITVYLSIAYAVLYALFEAFPVVFRDIHGLSMGLSSLPFLAVLVGALIGSVLNVFLKARYRHLQHLWRGSPPPEERLYGAIIAGPLLVAGSFAFGWAGYKASISLWGPTISAIALGASITLVFISLQAFIIDTYGAFSASALAANTICRSAVAGAFPLFTTQFFKSVGVNWASSIIGWVALALAPVPLVFYLYGPRLRKTGSRYAPCQDLKIRTELEENGTLPKDSYRALWGEARTGIEEARKQLAEQERRQKEGESKEQA</sequence>
<dbReference type="GO" id="GO:0005886">
    <property type="term" value="C:plasma membrane"/>
    <property type="evidence" value="ECO:0007669"/>
    <property type="project" value="TreeGrafter"/>
</dbReference>
<comment type="caution">
    <text evidence="8">The sequence shown here is derived from an EMBL/GenBank/DDBJ whole genome shotgun (WGS) entry which is preliminary data.</text>
</comment>
<feature type="transmembrane region" description="Helical" evidence="6">
    <location>
        <begin position="500"/>
        <end position="523"/>
    </location>
</feature>
<feature type="domain" description="Major facilitator superfamily (MFS) profile" evidence="7">
    <location>
        <begin position="126"/>
        <end position="563"/>
    </location>
</feature>
<feature type="transmembrane region" description="Helical" evidence="6">
    <location>
        <begin position="282"/>
        <end position="311"/>
    </location>
</feature>
<feature type="transmembrane region" description="Helical" evidence="6">
    <location>
        <begin position="401"/>
        <end position="420"/>
    </location>
</feature>
<feature type="compositionally biased region" description="Basic and acidic residues" evidence="5">
    <location>
        <begin position="22"/>
        <end position="42"/>
    </location>
</feature>
<feature type="transmembrane region" description="Helical" evidence="6">
    <location>
        <begin position="441"/>
        <end position="463"/>
    </location>
</feature>
<feature type="transmembrane region" description="Helical" evidence="6">
    <location>
        <begin position="218"/>
        <end position="241"/>
    </location>
</feature>
<keyword evidence="2 6" id="KW-0812">Transmembrane</keyword>
<dbReference type="PROSITE" id="PS50850">
    <property type="entry name" value="MFS"/>
    <property type="match status" value="1"/>
</dbReference>
<dbReference type="AlphaFoldDB" id="A0AAN6JII1"/>
<dbReference type="PANTHER" id="PTHR23502:SF74">
    <property type="entry name" value="MAJOR FACILITATOR SUPERFAMILY (MFS) PROFILE DOMAIN-CONTAINING PROTEIN"/>
    <property type="match status" value="1"/>
</dbReference>
<keyword evidence="9" id="KW-1185">Reference proteome</keyword>
<evidence type="ECO:0000256" key="4">
    <source>
        <dbReference type="ARBA" id="ARBA00023136"/>
    </source>
</evidence>
<feature type="compositionally biased region" description="Basic and acidic residues" evidence="5">
    <location>
        <begin position="81"/>
        <end position="104"/>
    </location>
</feature>
<feature type="transmembrane region" description="Helical" evidence="6">
    <location>
        <begin position="535"/>
        <end position="557"/>
    </location>
</feature>
<dbReference type="EMBL" id="JAPDMQ010000468">
    <property type="protein sequence ID" value="KAK0524128.1"/>
    <property type="molecule type" value="Genomic_DNA"/>
</dbReference>
<keyword evidence="4 6" id="KW-0472">Membrane</keyword>
<feature type="transmembrane region" description="Helical" evidence="6">
    <location>
        <begin position="194"/>
        <end position="212"/>
    </location>
</feature>
<accession>A0AAN6JII1</accession>
<evidence type="ECO:0000256" key="1">
    <source>
        <dbReference type="ARBA" id="ARBA00004141"/>
    </source>
</evidence>
<evidence type="ECO:0000256" key="5">
    <source>
        <dbReference type="SAM" id="MobiDB-lite"/>
    </source>
</evidence>
<evidence type="ECO:0000256" key="3">
    <source>
        <dbReference type="ARBA" id="ARBA00022989"/>
    </source>
</evidence>
<comment type="subcellular location">
    <subcellularLocation>
        <location evidence="1">Membrane</location>
        <topology evidence="1">Multi-pass membrane protein</topology>
    </subcellularLocation>
</comment>
<dbReference type="InterPro" id="IPR011701">
    <property type="entry name" value="MFS"/>
</dbReference>
<evidence type="ECO:0000259" key="7">
    <source>
        <dbReference type="PROSITE" id="PS50850"/>
    </source>
</evidence>
<reference evidence="8" key="1">
    <citation type="journal article" date="2023" name="PhytoFront">
        <title>Draft Genome Resources of Seven Strains of Tilletia horrida, Causal Agent of Kernel Smut of Rice.</title>
        <authorList>
            <person name="Khanal S."/>
            <person name="Antony Babu S."/>
            <person name="Zhou X.G."/>
        </authorList>
    </citation>
    <scope>NUCLEOTIDE SEQUENCE</scope>
    <source>
        <strain evidence="8">TX3</strain>
    </source>
</reference>
<evidence type="ECO:0000313" key="8">
    <source>
        <dbReference type="EMBL" id="KAK0524128.1"/>
    </source>
</evidence>
<dbReference type="Proteomes" id="UP001176521">
    <property type="component" value="Unassembled WGS sequence"/>
</dbReference>
<feature type="transmembrane region" description="Helical" evidence="6">
    <location>
        <begin position="253"/>
        <end position="276"/>
    </location>
</feature>
<feature type="region of interest" description="Disordered" evidence="5">
    <location>
        <begin position="1"/>
        <end position="116"/>
    </location>
</feature>
<dbReference type="CDD" id="cd17323">
    <property type="entry name" value="MFS_Tpo1_MDR_like"/>
    <property type="match status" value="1"/>
</dbReference>
<feature type="region of interest" description="Disordered" evidence="5">
    <location>
        <begin position="606"/>
        <end position="625"/>
    </location>
</feature>
<evidence type="ECO:0000313" key="9">
    <source>
        <dbReference type="Proteomes" id="UP001176521"/>
    </source>
</evidence>
<dbReference type="Pfam" id="PF07690">
    <property type="entry name" value="MFS_1"/>
    <property type="match status" value="1"/>
</dbReference>
<feature type="compositionally biased region" description="Low complexity" evidence="5">
    <location>
        <begin position="9"/>
        <end position="21"/>
    </location>
</feature>
<feature type="transmembrane region" description="Helical" evidence="6">
    <location>
        <begin position="164"/>
        <end position="182"/>
    </location>
</feature>